<evidence type="ECO:0000313" key="2">
    <source>
        <dbReference type="Proteomes" id="UP001281147"/>
    </source>
</evidence>
<proteinExistence type="predicted"/>
<accession>A0ACC3MW04</accession>
<comment type="caution">
    <text evidence="1">The sequence shown here is derived from an EMBL/GenBank/DDBJ whole genome shotgun (WGS) entry which is preliminary data.</text>
</comment>
<gene>
    <name evidence="1" type="ORF">LTR37_013546</name>
</gene>
<name>A0ACC3MW04_9PEZI</name>
<sequence length="505" mass="56396">MISPLSIIGVAGLLCVLAYKYILYPAFGSPLSALPTAHPLCSITSKWFDRQILRQRELTTLFAAHQKHGPLVRLGPHEVSVVSLEGLRNIYTAGLEKHSWYAATFENYGTPNLVSTLEHRPHSVQKRMIANVYAKSYIQHSTDVDTLSTSIVFGRFLPLLQKYADEREHVNVMHLFQWAGIDFMTAYIFGTAHCTDFMDDREGREAYFKDWSKIRNFDNSGENSVVEGLCMKLSSATLAAQDQPQNNDIAGTSPVVLSKLYSQLQQKAKAEDNQLSQTDLMKRCASELLDHIVATHETFAITSTYVLYRMSLDPALQKKLRAELLALDPSVTPGAAEEGLLPSPDRIDALPLLNGIIQETLRLHAAVPVRQPRVVPEGGIMLHSHYIPAGTTVSSNAYSLHRQPEIFPRPSEWLPQRWMARDDRSPIVDSFPGPEVIRKWFWAFGSGGRMCIGSNFALQVIKLIIASIYTNFETSIIDDEGIEQSESFIAGPLGNKLIVQFVPLT</sequence>
<keyword evidence="2" id="KW-1185">Reference proteome</keyword>
<organism evidence="1 2">
    <name type="scientific">Vermiconidia calcicola</name>
    <dbReference type="NCBI Taxonomy" id="1690605"/>
    <lineage>
        <taxon>Eukaryota</taxon>
        <taxon>Fungi</taxon>
        <taxon>Dikarya</taxon>
        <taxon>Ascomycota</taxon>
        <taxon>Pezizomycotina</taxon>
        <taxon>Dothideomycetes</taxon>
        <taxon>Dothideomycetidae</taxon>
        <taxon>Mycosphaerellales</taxon>
        <taxon>Extremaceae</taxon>
        <taxon>Vermiconidia</taxon>
    </lineage>
</organism>
<protein>
    <submittedName>
        <fullName evidence="1">Uncharacterized protein</fullName>
    </submittedName>
</protein>
<dbReference type="EMBL" id="JAUTXU010000134">
    <property type="protein sequence ID" value="KAK3704855.1"/>
    <property type="molecule type" value="Genomic_DNA"/>
</dbReference>
<reference evidence="1" key="1">
    <citation type="submission" date="2023-07" db="EMBL/GenBank/DDBJ databases">
        <title>Black Yeasts Isolated from many extreme environments.</title>
        <authorList>
            <person name="Coleine C."/>
            <person name="Stajich J.E."/>
            <person name="Selbmann L."/>
        </authorList>
    </citation>
    <scope>NUCLEOTIDE SEQUENCE</scope>
    <source>
        <strain evidence="1">CCFEE 5714</strain>
    </source>
</reference>
<evidence type="ECO:0000313" key="1">
    <source>
        <dbReference type="EMBL" id="KAK3704855.1"/>
    </source>
</evidence>
<dbReference type="Proteomes" id="UP001281147">
    <property type="component" value="Unassembled WGS sequence"/>
</dbReference>